<reference evidence="1 2" key="1">
    <citation type="journal article" date="2020" name="Biotechnol. Biofuels">
        <title>New insights from the biogas microbiome by comprehensive genome-resolved metagenomics of nearly 1600 species originating from multiple anaerobic digesters.</title>
        <authorList>
            <person name="Campanaro S."/>
            <person name="Treu L."/>
            <person name="Rodriguez-R L.M."/>
            <person name="Kovalovszki A."/>
            <person name="Ziels R.M."/>
            <person name="Maus I."/>
            <person name="Zhu X."/>
            <person name="Kougias P.G."/>
            <person name="Basile A."/>
            <person name="Luo G."/>
            <person name="Schluter A."/>
            <person name="Konstantinidis K.T."/>
            <person name="Angelidaki I."/>
        </authorList>
    </citation>
    <scope>NUCLEOTIDE SEQUENCE [LARGE SCALE GENOMIC DNA]</scope>
    <source>
        <strain evidence="1">AS15tlH2ME_198</strain>
    </source>
</reference>
<dbReference type="Proteomes" id="UP000557899">
    <property type="component" value="Unassembled WGS sequence"/>
</dbReference>
<sequence>MARSRKSRSSSTPAATGAVAGRYEISTGTAELVPDTFLPDAWTLMINDVPSSHVQIGRPDILEFEYMRWIAAIVEQQVTDHHDPTTVRITHLGGAACSMARYFADLWPRSRNTVVELDAKLADYVRQWFDIPRSPTVKIRVGEAGEVTRGFYPGSREVIIRDVFAGARTPLDLTTPEFFRTAHASLVPGGLYVANCGDFHSLVATRTELAGMAEVFAHVAVIADPPMLKGRRSGNIILIGSDRELPVEGSTAAAGLGRVLLGGAVPAHYRDERWTRALFDGTPPRVLATGQDRHEHAVNPAVSLVEAPEGP</sequence>
<dbReference type="AlphaFoldDB" id="A0A7X6PL63"/>
<proteinExistence type="predicted"/>
<comment type="caution">
    <text evidence="1">The sequence shown here is derived from an EMBL/GenBank/DDBJ whole genome shotgun (WGS) entry which is preliminary data.</text>
</comment>
<evidence type="ECO:0000313" key="2">
    <source>
        <dbReference type="Proteomes" id="UP000557899"/>
    </source>
</evidence>
<accession>A0A7X6PL63</accession>
<dbReference type="EMBL" id="JAAZHI010000002">
    <property type="protein sequence ID" value="NLA54697.1"/>
    <property type="molecule type" value="Genomic_DNA"/>
</dbReference>
<evidence type="ECO:0000313" key="1">
    <source>
        <dbReference type="EMBL" id="NLA54697.1"/>
    </source>
</evidence>
<dbReference type="Gene3D" id="3.40.50.150">
    <property type="entry name" value="Vaccinia Virus protein VP39"/>
    <property type="match status" value="1"/>
</dbReference>
<protein>
    <submittedName>
        <fullName evidence="1">Fused MFS/spermidine synthase</fullName>
    </submittedName>
</protein>
<name>A0A7X6PL63_9CORY</name>
<dbReference type="NCBIfam" id="NF037959">
    <property type="entry name" value="MFS_SpdSyn"/>
    <property type="match status" value="1"/>
</dbReference>
<dbReference type="InterPro" id="IPR029063">
    <property type="entry name" value="SAM-dependent_MTases_sf"/>
</dbReference>
<gene>
    <name evidence="1" type="ORF">GX859_00125</name>
</gene>
<organism evidence="1 2">
    <name type="scientific">Corynebacterium humireducens</name>
    <dbReference type="NCBI Taxonomy" id="1223514"/>
    <lineage>
        <taxon>Bacteria</taxon>
        <taxon>Bacillati</taxon>
        <taxon>Actinomycetota</taxon>
        <taxon>Actinomycetes</taxon>
        <taxon>Mycobacteriales</taxon>
        <taxon>Corynebacteriaceae</taxon>
        <taxon>Corynebacterium</taxon>
    </lineage>
</organism>
<dbReference type="SUPFAM" id="SSF53335">
    <property type="entry name" value="S-adenosyl-L-methionine-dependent methyltransferases"/>
    <property type="match status" value="1"/>
</dbReference>